<evidence type="ECO:0000313" key="3">
    <source>
        <dbReference type="Proteomes" id="UP000001396"/>
    </source>
</evidence>
<evidence type="ECO:0000259" key="1">
    <source>
        <dbReference type="PROSITE" id="PS50076"/>
    </source>
</evidence>
<feature type="domain" description="J" evidence="1">
    <location>
        <begin position="1"/>
        <end position="47"/>
    </location>
</feature>
<organism evidence="2 3">
    <name type="scientific">Heterostelium pallidum (strain ATCC 26659 / Pp 5 / PN500)</name>
    <name type="common">Cellular slime mold</name>
    <name type="synonym">Polysphondylium pallidum</name>
    <dbReference type="NCBI Taxonomy" id="670386"/>
    <lineage>
        <taxon>Eukaryota</taxon>
        <taxon>Amoebozoa</taxon>
        <taxon>Evosea</taxon>
        <taxon>Eumycetozoa</taxon>
        <taxon>Dictyostelia</taxon>
        <taxon>Acytosteliales</taxon>
        <taxon>Acytosteliaceae</taxon>
        <taxon>Heterostelium</taxon>
    </lineage>
</organism>
<sequence>MSCTVVDILKLDKNRNDQYAEEMIKRISEAYQVLSDADKRKKYDQFGFDGMNENMIDPIDLFRLIFGGGQFQDFFCDLTFYEMFAQAETDPSQINS</sequence>
<evidence type="ECO:0000313" key="2">
    <source>
        <dbReference type="EMBL" id="EFA83840.1"/>
    </source>
</evidence>
<dbReference type="PANTHER" id="PTHR44094">
    <property type="entry name" value="DNAJ HEAT SHOCK N-TERMINAL DOMAIN-CONTAINING PROTEIN"/>
    <property type="match status" value="1"/>
</dbReference>
<dbReference type="EMBL" id="ADBJ01000010">
    <property type="protein sequence ID" value="EFA83840.1"/>
    <property type="molecule type" value="Genomic_DNA"/>
</dbReference>
<dbReference type="AlphaFoldDB" id="D3B3E2"/>
<keyword evidence="3" id="KW-1185">Reference proteome</keyword>
<dbReference type="InterPro" id="IPR036869">
    <property type="entry name" value="J_dom_sf"/>
</dbReference>
<proteinExistence type="predicted"/>
<dbReference type="InterPro" id="IPR001623">
    <property type="entry name" value="DnaJ_domain"/>
</dbReference>
<dbReference type="PANTHER" id="PTHR44094:SF8">
    <property type="entry name" value="DNAJ HEAT SHOCK N-TERMINAL DOMAIN-CONTAINING PROTEIN-RELATED"/>
    <property type="match status" value="1"/>
</dbReference>
<dbReference type="InParanoid" id="D3B3E2"/>
<dbReference type="Pfam" id="PF00226">
    <property type="entry name" value="DnaJ"/>
    <property type="match status" value="1"/>
</dbReference>
<dbReference type="InterPro" id="IPR052423">
    <property type="entry name" value="EMIR"/>
</dbReference>
<dbReference type="PRINTS" id="PR00625">
    <property type="entry name" value="JDOMAIN"/>
</dbReference>
<dbReference type="PROSITE" id="PS50076">
    <property type="entry name" value="DNAJ_2"/>
    <property type="match status" value="1"/>
</dbReference>
<comment type="caution">
    <text evidence="2">The sequence shown here is derived from an EMBL/GenBank/DDBJ whole genome shotgun (WGS) entry which is preliminary data.</text>
</comment>
<dbReference type="CDD" id="cd06257">
    <property type="entry name" value="DnaJ"/>
    <property type="match status" value="1"/>
</dbReference>
<gene>
    <name evidence="2" type="ORF">PPL_02908</name>
</gene>
<name>D3B3E2_HETP5</name>
<reference evidence="2 3" key="1">
    <citation type="journal article" date="2011" name="Genome Res.">
        <title>Phylogeny-wide analysis of social amoeba genomes highlights ancient origins for complex intercellular communication.</title>
        <authorList>
            <person name="Heidel A.J."/>
            <person name="Lawal H.M."/>
            <person name="Felder M."/>
            <person name="Schilde C."/>
            <person name="Helps N.R."/>
            <person name="Tunggal B."/>
            <person name="Rivero F."/>
            <person name="John U."/>
            <person name="Schleicher M."/>
            <person name="Eichinger L."/>
            <person name="Platzer M."/>
            <person name="Noegel A.A."/>
            <person name="Schaap P."/>
            <person name="Gloeckner G."/>
        </authorList>
    </citation>
    <scope>NUCLEOTIDE SEQUENCE [LARGE SCALE GENOMIC DNA]</scope>
    <source>
        <strain evidence="3">ATCC 26659 / Pp 5 / PN500</strain>
    </source>
</reference>
<dbReference type="GeneID" id="31358431"/>
<dbReference type="Proteomes" id="UP000001396">
    <property type="component" value="Unassembled WGS sequence"/>
</dbReference>
<dbReference type="RefSeq" id="XP_020435957.1">
    <property type="nucleotide sequence ID" value="XM_020573885.1"/>
</dbReference>
<protein>
    <recommendedName>
        <fullName evidence="1">J domain-containing protein</fullName>
    </recommendedName>
</protein>
<dbReference type="SUPFAM" id="SSF46565">
    <property type="entry name" value="Chaperone J-domain"/>
    <property type="match status" value="1"/>
</dbReference>
<accession>D3B3E2</accession>
<dbReference type="Gene3D" id="1.10.287.110">
    <property type="entry name" value="DnaJ domain"/>
    <property type="match status" value="1"/>
</dbReference>